<organism evidence="1 2">
    <name type="scientific">Actinomadura rugatobispora</name>
    <dbReference type="NCBI Taxonomy" id="1994"/>
    <lineage>
        <taxon>Bacteria</taxon>
        <taxon>Bacillati</taxon>
        <taxon>Actinomycetota</taxon>
        <taxon>Actinomycetes</taxon>
        <taxon>Streptosporangiales</taxon>
        <taxon>Thermomonosporaceae</taxon>
        <taxon>Actinomadura</taxon>
    </lineage>
</organism>
<keyword evidence="2" id="KW-1185">Reference proteome</keyword>
<accession>A0ABW1A8X4</accession>
<comment type="caution">
    <text evidence="1">The sequence shown here is derived from an EMBL/GenBank/DDBJ whole genome shotgun (WGS) entry which is preliminary data.</text>
</comment>
<name>A0ABW1A8X4_9ACTN</name>
<evidence type="ECO:0000313" key="2">
    <source>
        <dbReference type="Proteomes" id="UP001596074"/>
    </source>
</evidence>
<reference evidence="2" key="1">
    <citation type="journal article" date="2019" name="Int. J. Syst. Evol. Microbiol.">
        <title>The Global Catalogue of Microorganisms (GCM) 10K type strain sequencing project: providing services to taxonomists for standard genome sequencing and annotation.</title>
        <authorList>
            <consortium name="The Broad Institute Genomics Platform"/>
            <consortium name="The Broad Institute Genome Sequencing Center for Infectious Disease"/>
            <person name="Wu L."/>
            <person name="Ma J."/>
        </authorList>
    </citation>
    <scope>NUCLEOTIDE SEQUENCE [LARGE SCALE GENOMIC DNA]</scope>
    <source>
        <strain evidence="2">KCTC 42087</strain>
    </source>
</reference>
<dbReference type="RefSeq" id="WP_378286142.1">
    <property type="nucleotide sequence ID" value="NZ_JBHSON010000053.1"/>
</dbReference>
<sequence>MANAPTANEARGDSVVLGDLCPGWHTERTGGRLVARRLAKLSDYQLGHGCLGEITVSAVGELVILCDAHNLLAERVALAEAIVQVSERNSPWRS</sequence>
<gene>
    <name evidence="1" type="ORF">ACFPZN_32665</name>
</gene>
<proteinExistence type="predicted"/>
<evidence type="ECO:0000313" key="1">
    <source>
        <dbReference type="EMBL" id="MFC5750404.1"/>
    </source>
</evidence>
<dbReference type="Proteomes" id="UP001596074">
    <property type="component" value="Unassembled WGS sequence"/>
</dbReference>
<dbReference type="EMBL" id="JBHSON010000053">
    <property type="protein sequence ID" value="MFC5750404.1"/>
    <property type="molecule type" value="Genomic_DNA"/>
</dbReference>
<protein>
    <submittedName>
        <fullName evidence="1">Uncharacterized protein</fullName>
    </submittedName>
</protein>